<dbReference type="AlphaFoldDB" id="A0A5J4QKM1"/>
<evidence type="ECO:0000313" key="1">
    <source>
        <dbReference type="EMBL" id="KAA6321163.1"/>
    </source>
</evidence>
<organism evidence="1 2">
    <name type="scientific">Streblomastix strix</name>
    <dbReference type="NCBI Taxonomy" id="222440"/>
    <lineage>
        <taxon>Eukaryota</taxon>
        <taxon>Metamonada</taxon>
        <taxon>Preaxostyla</taxon>
        <taxon>Oxymonadida</taxon>
        <taxon>Streblomastigidae</taxon>
        <taxon>Streblomastix</taxon>
    </lineage>
</organism>
<name>A0A5J4QKM1_9EUKA</name>
<comment type="caution">
    <text evidence="1">The sequence shown here is derived from an EMBL/GenBank/DDBJ whole genome shotgun (WGS) entry which is preliminary data.</text>
</comment>
<sequence>MCDILILRAEDHTPKMKLSEFRQRQQNIQQCLNQFSVHKGVEEIESLMQFGRGKSRVCHTPSAEDHGNETFQ</sequence>
<dbReference type="Proteomes" id="UP000324800">
    <property type="component" value="Unassembled WGS sequence"/>
</dbReference>
<protein>
    <submittedName>
        <fullName evidence="1">Uncharacterized protein</fullName>
    </submittedName>
</protein>
<accession>A0A5J4QKM1</accession>
<dbReference type="EMBL" id="SNRW01045325">
    <property type="protein sequence ID" value="KAA6321163.1"/>
    <property type="molecule type" value="Genomic_DNA"/>
</dbReference>
<evidence type="ECO:0000313" key="2">
    <source>
        <dbReference type="Proteomes" id="UP000324800"/>
    </source>
</evidence>
<reference evidence="1 2" key="1">
    <citation type="submission" date="2019-03" db="EMBL/GenBank/DDBJ databases">
        <title>Single cell metagenomics reveals metabolic interactions within the superorganism composed of flagellate Streblomastix strix and complex community of Bacteroidetes bacteria on its surface.</title>
        <authorList>
            <person name="Treitli S.C."/>
            <person name="Kolisko M."/>
            <person name="Husnik F."/>
            <person name="Keeling P."/>
            <person name="Hampl V."/>
        </authorList>
    </citation>
    <scope>NUCLEOTIDE SEQUENCE [LARGE SCALE GENOMIC DNA]</scope>
    <source>
        <strain evidence="1">ST1C</strain>
    </source>
</reference>
<gene>
    <name evidence="1" type="ORF">EZS28_054590</name>
</gene>
<proteinExistence type="predicted"/>